<dbReference type="GO" id="GO:0016758">
    <property type="term" value="F:hexosyltransferase activity"/>
    <property type="evidence" value="ECO:0007669"/>
    <property type="project" value="TreeGrafter"/>
</dbReference>
<dbReference type="PANTHER" id="PTHR43867:SF2">
    <property type="entry name" value="CELLULOSE SYNTHASE CATALYTIC SUBUNIT A [UDP-FORMING]"/>
    <property type="match status" value="1"/>
</dbReference>
<dbReference type="Gene3D" id="2.40.10.220">
    <property type="entry name" value="predicted glycosyltransferase like domains"/>
    <property type="match status" value="1"/>
</dbReference>
<feature type="transmembrane region" description="Helical" evidence="7">
    <location>
        <begin position="428"/>
        <end position="448"/>
    </location>
</feature>
<dbReference type="GO" id="GO:0005886">
    <property type="term" value="C:plasma membrane"/>
    <property type="evidence" value="ECO:0007669"/>
    <property type="project" value="TreeGrafter"/>
</dbReference>
<proteinExistence type="predicted"/>
<dbReference type="InterPro" id="IPR029044">
    <property type="entry name" value="Nucleotide-diphossugar_trans"/>
</dbReference>
<dbReference type="Pfam" id="PF07238">
    <property type="entry name" value="PilZ"/>
    <property type="match status" value="1"/>
</dbReference>
<feature type="domain" description="Glycosyltransferase 2-like" evidence="9">
    <location>
        <begin position="232"/>
        <end position="420"/>
    </location>
</feature>
<evidence type="ECO:0000259" key="8">
    <source>
        <dbReference type="Pfam" id="PF07238"/>
    </source>
</evidence>
<evidence type="ECO:0000256" key="2">
    <source>
        <dbReference type="ARBA" id="ARBA00022676"/>
    </source>
</evidence>
<feature type="transmembrane region" description="Helical" evidence="7">
    <location>
        <begin position="509"/>
        <end position="531"/>
    </location>
</feature>
<dbReference type="PANTHER" id="PTHR43867">
    <property type="entry name" value="CELLULOSE SYNTHASE CATALYTIC SUBUNIT A [UDP-FORMING]"/>
    <property type="match status" value="1"/>
</dbReference>
<dbReference type="EMBL" id="VDMP01000021">
    <property type="protein sequence ID" value="TNM41868.1"/>
    <property type="molecule type" value="Genomic_DNA"/>
</dbReference>
<feature type="transmembrane region" description="Helical" evidence="7">
    <location>
        <begin position="543"/>
        <end position="562"/>
    </location>
</feature>
<keyword evidence="5 7" id="KW-1133">Transmembrane helix</keyword>
<sequence length="701" mass="75848">MSLDAGHDRCRMASVRSREGCAMESVRNAATPRGVHRARTETVALRRDTGLAGWAYTLGAPGPEAPRTRLLARIGGVVAIVAVTAYLAWRITATLPPDGWNRTAAWVLVGFEALPLIGLLVRLVTLWNLDSVAPRPVSASSTHLRVAVLIPTYNEPVEVIAPTIAAACRLEPAHETWVLDDGDRDWVADLCAAYGARYVRRPVHDHAKAGNMNHALDVMAREAAEGAPEVDVIAVLDCDHVPLPHFLTATLGWFDDPEIALVQGPQEFYNAGAFDDDGVTGEQGLFFHVLMASRNHDGAGPFWCGSTSLLRLRALRGVGGVATDTIVEDMHTTLRLIRDGWKTVYHHQTLAVGLAPATAEQYLLQRRRWGMGAMQVLAHERLWAAKRWLSWRNYYEYLSGTLWWLDGVGTIAVFVVPTAILLSGAQTSTASVGAFTAVFTAMFVLRVWGLRRLFRHHLQLAPAFALRVFRIPVGLSCTWWLLTRRTLSFEVTPKAGAEQRSRGRVPRALRVLSVLALAVLGYAAAGLAGLVPWRASSGATLASAAWLVMAAGALGLGMRRIVSPTYATSRRNAYRVGIRAAVELHGDRGELVDVSTGGAAVRFPASVPLAAGDEVRLALPQAPPVLMRVVRTVADGEIQNVSLRVPEGDWEGHRILSLWLFHTPADAVIGLPPGVPAAAATSHRGRRRTLAAIAAAGTDRS</sequence>
<evidence type="ECO:0000313" key="10">
    <source>
        <dbReference type="EMBL" id="TNM41868.1"/>
    </source>
</evidence>
<dbReference type="InterPro" id="IPR009875">
    <property type="entry name" value="PilZ_domain"/>
</dbReference>
<dbReference type="SUPFAM" id="SSF53448">
    <property type="entry name" value="Nucleotide-diphospho-sugar transferases"/>
    <property type="match status" value="1"/>
</dbReference>
<reference evidence="10 11" key="1">
    <citation type="journal article" date="2016" name="Int. J. Syst. Evol. Microbiol.">
        <title>Nocardioides albidus sp. nov., an actinobacterium isolated from garden soil.</title>
        <authorList>
            <person name="Singh H."/>
            <person name="Du J."/>
            <person name="Trinh H."/>
            <person name="Won K."/>
            <person name="Yang J.E."/>
            <person name="Yin C."/>
            <person name="Kook M."/>
            <person name="Yi T.H."/>
        </authorList>
    </citation>
    <scope>NUCLEOTIDE SEQUENCE [LARGE SCALE GENOMIC DNA]</scope>
    <source>
        <strain evidence="10 11">CCTCC AB 2015297</strain>
    </source>
</reference>
<gene>
    <name evidence="10" type="ORF">FHP29_07770</name>
</gene>
<keyword evidence="6 7" id="KW-0472">Membrane</keyword>
<evidence type="ECO:0000256" key="5">
    <source>
        <dbReference type="ARBA" id="ARBA00022989"/>
    </source>
</evidence>
<keyword evidence="2" id="KW-0328">Glycosyltransferase</keyword>
<feature type="transmembrane region" description="Helical" evidence="7">
    <location>
        <begin position="70"/>
        <end position="91"/>
    </location>
</feature>
<keyword evidence="3 10" id="KW-0808">Transferase</keyword>
<dbReference type="Proteomes" id="UP000313231">
    <property type="component" value="Unassembled WGS sequence"/>
</dbReference>
<feature type="transmembrane region" description="Helical" evidence="7">
    <location>
        <begin position="402"/>
        <end position="422"/>
    </location>
</feature>
<evidence type="ECO:0000256" key="7">
    <source>
        <dbReference type="SAM" id="Phobius"/>
    </source>
</evidence>
<evidence type="ECO:0000256" key="1">
    <source>
        <dbReference type="ARBA" id="ARBA00004141"/>
    </source>
</evidence>
<organism evidence="10 11">
    <name type="scientific">Nocardioides albidus</name>
    <dbReference type="NCBI Taxonomy" id="1517589"/>
    <lineage>
        <taxon>Bacteria</taxon>
        <taxon>Bacillati</taxon>
        <taxon>Actinomycetota</taxon>
        <taxon>Actinomycetes</taxon>
        <taxon>Propionibacteriales</taxon>
        <taxon>Nocardioidaceae</taxon>
        <taxon>Nocardioides</taxon>
    </lineage>
</organism>
<dbReference type="Gene3D" id="3.90.550.10">
    <property type="entry name" value="Spore Coat Polysaccharide Biosynthesis Protein SpsA, Chain A"/>
    <property type="match status" value="1"/>
</dbReference>
<evidence type="ECO:0000259" key="9">
    <source>
        <dbReference type="Pfam" id="PF13632"/>
    </source>
</evidence>
<keyword evidence="4 7" id="KW-0812">Transmembrane</keyword>
<dbReference type="InterPro" id="IPR001173">
    <property type="entry name" value="Glyco_trans_2-like"/>
</dbReference>
<evidence type="ECO:0000313" key="11">
    <source>
        <dbReference type="Proteomes" id="UP000313231"/>
    </source>
</evidence>
<evidence type="ECO:0000256" key="6">
    <source>
        <dbReference type="ARBA" id="ARBA00023136"/>
    </source>
</evidence>
<feature type="domain" description="PilZ" evidence="8">
    <location>
        <begin position="570"/>
        <end position="645"/>
    </location>
</feature>
<dbReference type="Pfam" id="PF13632">
    <property type="entry name" value="Glyco_trans_2_3"/>
    <property type="match status" value="1"/>
</dbReference>
<dbReference type="CDD" id="cd06421">
    <property type="entry name" value="CESA_CelA_like"/>
    <property type="match status" value="1"/>
</dbReference>
<protein>
    <submittedName>
        <fullName evidence="10">Glycosyltransferase</fullName>
    </submittedName>
</protein>
<dbReference type="GO" id="GO:0035438">
    <property type="term" value="F:cyclic-di-GMP binding"/>
    <property type="evidence" value="ECO:0007669"/>
    <property type="project" value="InterPro"/>
</dbReference>
<comment type="subcellular location">
    <subcellularLocation>
        <location evidence="1">Membrane</location>
        <topology evidence="1">Multi-pass membrane protein</topology>
    </subcellularLocation>
</comment>
<dbReference type="SUPFAM" id="SSF141371">
    <property type="entry name" value="PilZ domain-like"/>
    <property type="match status" value="1"/>
</dbReference>
<dbReference type="AlphaFoldDB" id="A0A5C4W0Y3"/>
<comment type="caution">
    <text evidence="10">The sequence shown here is derived from an EMBL/GenBank/DDBJ whole genome shotgun (WGS) entry which is preliminary data.</text>
</comment>
<dbReference type="InterPro" id="IPR050321">
    <property type="entry name" value="Glycosyltr_2/OpgH_subfam"/>
</dbReference>
<accession>A0A5C4W0Y3</accession>
<feature type="transmembrane region" description="Helical" evidence="7">
    <location>
        <begin position="103"/>
        <end position="125"/>
    </location>
</feature>
<evidence type="ECO:0000256" key="4">
    <source>
        <dbReference type="ARBA" id="ARBA00022692"/>
    </source>
</evidence>
<name>A0A5C4W0Y3_9ACTN</name>
<keyword evidence="11" id="KW-1185">Reference proteome</keyword>
<evidence type="ECO:0000256" key="3">
    <source>
        <dbReference type="ARBA" id="ARBA00022679"/>
    </source>
</evidence>